<protein>
    <submittedName>
        <fullName evidence="2">GNAT family N-acetyltransferase</fullName>
    </submittedName>
</protein>
<dbReference type="Gene3D" id="3.40.630.30">
    <property type="match status" value="1"/>
</dbReference>
<dbReference type="EMBL" id="JAFBIT010000004">
    <property type="protein sequence ID" value="MCF2653308.1"/>
    <property type="molecule type" value="Genomic_DNA"/>
</dbReference>
<organism evidence="2 3">
    <name type="scientific">Anaeromassilibacillus senegalensis</name>
    <dbReference type="NCBI Taxonomy" id="1673717"/>
    <lineage>
        <taxon>Bacteria</taxon>
        <taxon>Bacillati</taxon>
        <taxon>Bacillota</taxon>
        <taxon>Clostridia</taxon>
        <taxon>Eubacteriales</taxon>
        <taxon>Acutalibacteraceae</taxon>
        <taxon>Anaeromassilibacillus</taxon>
    </lineage>
</organism>
<reference evidence="2 3" key="1">
    <citation type="submission" date="2020-12" db="EMBL/GenBank/DDBJ databases">
        <title>Whole genome sequences of gut porcine anaerobes.</title>
        <authorList>
            <person name="Kubasova T."/>
            <person name="Jahodarova E."/>
            <person name="Rychlik I."/>
        </authorList>
    </citation>
    <scope>NUCLEOTIDE SEQUENCE [LARGE SCALE GENOMIC DNA]</scope>
    <source>
        <strain evidence="2 3">An867</strain>
    </source>
</reference>
<dbReference type="SUPFAM" id="SSF55729">
    <property type="entry name" value="Acyl-CoA N-acyltransferases (Nat)"/>
    <property type="match status" value="1"/>
</dbReference>
<name>A0ABS9CQ84_9FIRM</name>
<comment type="caution">
    <text evidence="2">The sequence shown here is derived from an EMBL/GenBank/DDBJ whole genome shotgun (WGS) entry which is preliminary data.</text>
</comment>
<evidence type="ECO:0000313" key="3">
    <source>
        <dbReference type="Proteomes" id="UP001299220"/>
    </source>
</evidence>
<gene>
    <name evidence="2" type="ORF">JQM67_11925</name>
</gene>
<evidence type="ECO:0000259" key="1">
    <source>
        <dbReference type="PROSITE" id="PS51186"/>
    </source>
</evidence>
<dbReference type="Pfam" id="PF00583">
    <property type="entry name" value="Acetyltransf_1"/>
    <property type="match status" value="1"/>
</dbReference>
<dbReference type="Proteomes" id="UP001299220">
    <property type="component" value="Unassembled WGS sequence"/>
</dbReference>
<sequence length="231" mass="25536">MHGHAAKKENRVRIYRRLYQAAAAKWAKVGAASHAIALCAHDADGERAFFTYGFGLRCIDAIRAVEPLGVPMPAGITLTELPRARVHEIAPLRRALSAHLGQSPCFMYESPEDVENWLAKAEPRDSRIFAAEQNGAPAAFLEVRVGGENFATYATDMLNICGAYCVPDLRGTGTIQSLLDFLLCTLQNEGITRLGVDFESFNPTALGFWTKHFDVYTHSVVRRIDENALNR</sequence>
<accession>A0ABS9CQ84</accession>
<dbReference type="InterPro" id="IPR016181">
    <property type="entry name" value="Acyl_CoA_acyltransferase"/>
</dbReference>
<evidence type="ECO:0000313" key="2">
    <source>
        <dbReference type="EMBL" id="MCF2653308.1"/>
    </source>
</evidence>
<keyword evidence="3" id="KW-1185">Reference proteome</keyword>
<feature type="domain" description="N-acetyltransferase" evidence="1">
    <location>
        <begin position="76"/>
        <end position="231"/>
    </location>
</feature>
<dbReference type="InterPro" id="IPR000182">
    <property type="entry name" value="GNAT_dom"/>
</dbReference>
<dbReference type="PROSITE" id="PS51186">
    <property type="entry name" value="GNAT"/>
    <property type="match status" value="1"/>
</dbReference>
<proteinExistence type="predicted"/>